<evidence type="ECO:0000256" key="9">
    <source>
        <dbReference type="ARBA" id="ARBA00022737"/>
    </source>
</evidence>
<dbReference type="GO" id="GO:0005524">
    <property type="term" value="F:ATP binding"/>
    <property type="evidence" value="ECO:0007669"/>
    <property type="project" value="UniProtKB-KW"/>
</dbReference>
<dbReference type="PROSITE" id="PS50112">
    <property type="entry name" value="PAS"/>
    <property type="match status" value="2"/>
</dbReference>
<protein>
    <recommendedName>
        <fullName evidence="3">histidine kinase</fullName>
        <ecNumber evidence="3">2.7.13.3</ecNumber>
    </recommendedName>
</protein>
<evidence type="ECO:0000256" key="10">
    <source>
        <dbReference type="ARBA" id="ARBA00022741"/>
    </source>
</evidence>
<dbReference type="CDD" id="cd00082">
    <property type="entry name" value="HisKA"/>
    <property type="match status" value="1"/>
</dbReference>
<comment type="subcellular location">
    <subcellularLocation>
        <location evidence="2">Cell inner membrane</location>
        <topology evidence="2">Multi-pass membrane protein</topology>
    </subcellularLocation>
</comment>
<evidence type="ECO:0000313" key="22">
    <source>
        <dbReference type="Proteomes" id="UP000238605"/>
    </source>
</evidence>
<dbReference type="PANTHER" id="PTHR43047:SF72">
    <property type="entry name" value="OSMOSENSING HISTIDINE PROTEIN KINASE SLN1"/>
    <property type="match status" value="1"/>
</dbReference>
<evidence type="ECO:0000256" key="4">
    <source>
        <dbReference type="ARBA" id="ARBA00022475"/>
    </source>
</evidence>
<evidence type="ECO:0000256" key="14">
    <source>
        <dbReference type="ARBA" id="ARBA00023012"/>
    </source>
</evidence>
<evidence type="ECO:0000256" key="13">
    <source>
        <dbReference type="ARBA" id="ARBA00022989"/>
    </source>
</evidence>
<dbReference type="InterPro" id="IPR036097">
    <property type="entry name" value="HisK_dim/P_sf"/>
</dbReference>
<comment type="catalytic activity">
    <reaction evidence="1">
        <text>ATP + protein L-histidine = ADP + protein N-phospho-L-histidine.</text>
        <dbReference type="EC" id="2.7.13.3"/>
    </reaction>
</comment>
<dbReference type="EMBL" id="PSNX01000004">
    <property type="protein sequence ID" value="PPE66899.1"/>
    <property type="molecule type" value="Genomic_DNA"/>
</dbReference>
<feature type="modified residue" description="4-aspartylphosphate" evidence="16">
    <location>
        <position position="826"/>
    </location>
</feature>
<gene>
    <name evidence="21" type="ORF">C1704_05390</name>
</gene>
<keyword evidence="7" id="KW-0808">Transferase</keyword>
<dbReference type="PROSITE" id="PS50113">
    <property type="entry name" value="PAC"/>
    <property type="match status" value="2"/>
</dbReference>
<dbReference type="SUPFAM" id="SSF55874">
    <property type="entry name" value="ATPase domain of HSP90 chaperone/DNA topoisomerase II/histidine kinase"/>
    <property type="match status" value="1"/>
</dbReference>
<dbReference type="SMART" id="SM00448">
    <property type="entry name" value="REC"/>
    <property type="match status" value="1"/>
</dbReference>
<dbReference type="PANTHER" id="PTHR43047">
    <property type="entry name" value="TWO-COMPONENT HISTIDINE PROTEIN KINASE"/>
    <property type="match status" value="1"/>
</dbReference>
<dbReference type="FunFam" id="2.10.70.100:FF:000001">
    <property type="entry name" value="Sensory transduction histidine kinase"/>
    <property type="match status" value="1"/>
</dbReference>
<dbReference type="InterPro" id="IPR035965">
    <property type="entry name" value="PAS-like_dom_sf"/>
</dbReference>
<keyword evidence="14" id="KW-0902">Two-component regulatory system</keyword>
<evidence type="ECO:0000259" key="19">
    <source>
        <dbReference type="PROSITE" id="PS50112"/>
    </source>
</evidence>
<dbReference type="EC" id="2.7.13.3" evidence="3"/>
<dbReference type="InterPro" id="IPR000014">
    <property type="entry name" value="PAS"/>
</dbReference>
<keyword evidence="15" id="KW-0472">Membrane</keyword>
<dbReference type="SMART" id="SM00387">
    <property type="entry name" value="HATPase_c"/>
    <property type="match status" value="1"/>
</dbReference>
<name>A0A2S5SW65_9BURK</name>
<keyword evidence="12" id="KW-0067">ATP-binding</keyword>
<dbReference type="PROSITE" id="PS50110">
    <property type="entry name" value="RESPONSE_REGULATORY"/>
    <property type="match status" value="1"/>
</dbReference>
<dbReference type="Gene3D" id="3.30.450.20">
    <property type="entry name" value="PAS domain"/>
    <property type="match status" value="3"/>
</dbReference>
<dbReference type="PROSITE" id="PS50109">
    <property type="entry name" value="HIS_KIN"/>
    <property type="match status" value="1"/>
</dbReference>
<proteinExistence type="predicted"/>
<evidence type="ECO:0000256" key="3">
    <source>
        <dbReference type="ARBA" id="ARBA00012438"/>
    </source>
</evidence>
<dbReference type="InterPro" id="IPR000700">
    <property type="entry name" value="PAS-assoc_C"/>
</dbReference>
<dbReference type="InterPro" id="IPR001789">
    <property type="entry name" value="Sig_transdc_resp-reg_receiver"/>
</dbReference>
<feature type="domain" description="Histidine kinase" evidence="17">
    <location>
        <begin position="534"/>
        <end position="750"/>
    </location>
</feature>
<comment type="caution">
    <text evidence="21">The sequence shown here is derived from an EMBL/GenBank/DDBJ whole genome shotgun (WGS) entry which is preliminary data.</text>
</comment>
<dbReference type="AlphaFoldDB" id="A0A2S5SW65"/>
<dbReference type="InterPro" id="IPR001610">
    <property type="entry name" value="PAC"/>
</dbReference>
<dbReference type="NCBIfam" id="TIGR00229">
    <property type="entry name" value="sensory_box"/>
    <property type="match status" value="2"/>
</dbReference>
<feature type="domain" description="PAS" evidence="19">
    <location>
        <begin position="149"/>
        <end position="206"/>
    </location>
</feature>
<feature type="domain" description="Response regulatory" evidence="18">
    <location>
        <begin position="776"/>
        <end position="893"/>
    </location>
</feature>
<dbReference type="SUPFAM" id="SSF55785">
    <property type="entry name" value="PYP-like sensor domain (PAS domain)"/>
    <property type="match status" value="3"/>
</dbReference>
<evidence type="ECO:0000259" key="20">
    <source>
        <dbReference type="PROSITE" id="PS50113"/>
    </source>
</evidence>
<dbReference type="OrthoDB" id="8552871at2"/>
<dbReference type="InterPro" id="IPR003661">
    <property type="entry name" value="HisK_dim/P_dom"/>
</dbReference>
<sequence>MTSARPRPDLPNPLSVDRAARELLDLASDGLFLADASGHIVYGNAAWHRWCGLAGAACTTLEDLARRLPQTDRVLLDAARQRGNAIGPLVLSEGRAGTEGSLLHLQPWHPAQEGASGWLGRVVRAVPAPAESGLAQRLAMTQDFGRLAVWERSLDGRSVHWDEHMFRFYGLPPQAEAPDIDTIRQLVHPEDRDKVLQAWQSSITSPGAYHLHYRLMPRTGGVRMVHSLWRVLADEAGRPDRVIGVLVDDTEGFELGLQMRKLTAQFEMAVELGELIIWVHDLATNTMRFNQRAAAVLGLDGAAAHPIDTVRERVHPEDRGALGDAVKRALDGDEAIDVVARYRNPQGEYRTLLTRRAVQRDEGGHAIAVLGVALDITERRRIELALEQARERVALATREAGIGTWERDLIEGSSHWDEQMYRLRGLSPDDPRPVEELRMVCVHPEDRAPMWARYDDARDGAVDRTAFEFRVVWPDGTERWLATRGKVLRDAAGRPVRMLGVNWDVTELKRTEQALRDKAAAEQANRAKSEFLARMSHELRTPLNAVLGFAQVLQADTQDLLSAGQRQRVDHIDAAGRHLLALINDVLDLARIESGMVDLVPETLAWSDVVGDVLGLMAPLARTHNVSLRPGDLSCTVVADRQRLRQVLMNLVSNAIKYNRPGGHVEIEARTLSGWRVLAVQDSGRGLSAAQLDALFEPFNRLGADREGIEGTGIGLSIARQLVSHMGGRIEVRSTPGVGSVFEVWLPEAGASAEVSRVEAMGNAPLVPGAEQRVGSLLYIEDNEVNVLLVRELLALRPGVALHVAADGQTGVTLARELRPDLVLVDMHLPDFDGHEVLRRLRSDPLTAGLRCVALSANAMPQDVSRAREAGFDDYWTKPIDIRRFLAALDQLLPG</sequence>
<evidence type="ECO:0000256" key="8">
    <source>
        <dbReference type="ARBA" id="ARBA00022692"/>
    </source>
</evidence>
<dbReference type="Pfam" id="PF00072">
    <property type="entry name" value="Response_reg"/>
    <property type="match status" value="1"/>
</dbReference>
<dbReference type="CDD" id="cd00130">
    <property type="entry name" value="PAS"/>
    <property type="match status" value="3"/>
</dbReference>
<feature type="domain" description="PAC" evidence="20">
    <location>
        <begin position="465"/>
        <end position="517"/>
    </location>
</feature>
<organism evidence="21 22">
    <name type="scientific">Caldimonas caldifontis</name>
    <dbReference type="NCBI Taxonomy" id="1452508"/>
    <lineage>
        <taxon>Bacteria</taxon>
        <taxon>Pseudomonadati</taxon>
        <taxon>Pseudomonadota</taxon>
        <taxon>Betaproteobacteria</taxon>
        <taxon>Burkholderiales</taxon>
        <taxon>Sphaerotilaceae</taxon>
        <taxon>Caldimonas</taxon>
    </lineage>
</organism>
<dbReference type="PRINTS" id="PR00344">
    <property type="entry name" value="BCTRLSENSOR"/>
</dbReference>
<feature type="domain" description="PAS" evidence="19">
    <location>
        <begin position="262"/>
        <end position="333"/>
    </location>
</feature>
<dbReference type="Pfam" id="PF13188">
    <property type="entry name" value="PAS_8"/>
    <property type="match status" value="1"/>
</dbReference>
<dbReference type="InterPro" id="IPR003594">
    <property type="entry name" value="HATPase_dom"/>
</dbReference>
<keyword evidence="9" id="KW-0677">Repeat</keyword>
<keyword evidence="8" id="KW-0812">Transmembrane</keyword>
<dbReference type="Pfam" id="PF00512">
    <property type="entry name" value="HisKA"/>
    <property type="match status" value="1"/>
</dbReference>
<dbReference type="FunFam" id="1.10.287.130:FF:000038">
    <property type="entry name" value="Sensory transduction histidine kinase"/>
    <property type="match status" value="1"/>
</dbReference>
<dbReference type="SUPFAM" id="SSF47384">
    <property type="entry name" value="Homodimeric domain of signal transducing histidine kinase"/>
    <property type="match status" value="1"/>
</dbReference>
<evidence type="ECO:0000256" key="6">
    <source>
        <dbReference type="ARBA" id="ARBA00022553"/>
    </source>
</evidence>
<dbReference type="GO" id="GO:0005886">
    <property type="term" value="C:plasma membrane"/>
    <property type="evidence" value="ECO:0007669"/>
    <property type="project" value="UniProtKB-SubCell"/>
</dbReference>
<reference evidence="21 22" key="1">
    <citation type="submission" date="2018-02" db="EMBL/GenBank/DDBJ databases">
        <title>Reclassifiation of [Polyangium] brachysporum DSM 7029 as Guopingzhaonella breviflexa gen. nov., sp. nov., a member of the family Comamonadaceae.</title>
        <authorList>
            <person name="Tang B."/>
        </authorList>
    </citation>
    <scope>NUCLEOTIDE SEQUENCE [LARGE SCALE GENOMIC DNA]</scope>
    <source>
        <strain evidence="21 22">BCRC 80649</strain>
    </source>
</reference>
<dbReference type="InterPro" id="IPR013655">
    <property type="entry name" value="PAS_fold_3"/>
</dbReference>
<evidence type="ECO:0000259" key="17">
    <source>
        <dbReference type="PROSITE" id="PS50109"/>
    </source>
</evidence>
<dbReference type="Gene3D" id="2.10.70.100">
    <property type="match status" value="2"/>
</dbReference>
<keyword evidence="10" id="KW-0547">Nucleotide-binding</keyword>
<dbReference type="GO" id="GO:0009927">
    <property type="term" value="F:histidine phosphotransfer kinase activity"/>
    <property type="evidence" value="ECO:0007669"/>
    <property type="project" value="TreeGrafter"/>
</dbReference>
<keyword evidence="22" id="KW-1185">Reference proteome</keyword>
<dbReference type="Gene3D" id="1.10.287.130">
    <property type="match status" value="1"/>
</dbReference>
<dbReference type="Pfam" id="PF02518">
    <property type="entry name" value="HATPase_c"/>
    <property type="match status" value="1"/>
</dbReference>
<evidence type="ECO:0000256" key="11">
    <source>
        <dbReference type="ARBA" id="ARBA00022777"/>
    </source>
</evidence>
<evidence type="ECO:0000313" key="21">
    <source>
        <dbReference type="EMBL" id="PPE66899.1"/>
    </source>
</evidence>
<dbReference type="SUPFAM" id="SSF52172">
    <property type="entry name" value="CheY-like"/>
    <property type="match status" value="1"/>
</dbReference>
<evidence type="ECO:0000256" key="12">
    <source>
        <dbReference type="ARBA" id="ARBA00022840"/>
    </source>
</evidence>
<dbReference type="Proteomes" id="UP000238605">
    <property type="component" value="Unassembled WGS sequence"/>
</dbReference>
<keyword evidence="13" id="KW-1133">Transmembrane helix</keyword>
<dbReference type="SMART" id="SM00086">
    <property type="entry name" value="PAC"/>
    <property type="match status" value="3"/>
</dbReference>
<keyword evidence="6 16" id="KW-0597">Phosphoprotein</keyword>
<dbReference type="InterPro" id="IPR004358">
    <property type="entry name" value="Sig_transdc_His_kin-like_C"/>
</dbReference>
<keyword evidence="4" id="KW-1003">Cell membrane</keyword>
<evidence type="ECO:0000256" key="5">
    <source>
        <dbReference type="ARBA" id="ARBA00022519"/>
    </source>
</evidence>
<evidence type="ECO:0000259" key="18">
    <source>
        <dbReference type="PROSITE" id="PS50110"/>
    </source>
</evidence>
<dbReference type="InterPro" id="IPR011006">
    <property type="entry name" value="CheY-like_superfamily"/>
</dbReference>
<dbReference type="SMART" id="SM00388">
    <property type="entry name" value="HisKA"/>
    <property type="match status" value="1"/>
</dbReference>
<evidence type="ECO:0000256" key="2">
    <source>
        <dbReference type="ARBA" id="ARBA00004429"/>
    </source>
</evidence>
<evidence type="ECO:0000256" key="15">
    <source>
        <dbReference type="ARBA" id="ARBA00023136"/>
    </source>
</evidence>
<dbReference type="RefSeq" id="WP_104301726.1">
    <property type="nucleotide sequence ID" value="NZ_PSNX01000004.1"/>
</dbReference>
<accession>A0A2S5SW65</accession>
<keyword evidence="11 21" id="KW-0418">Kinase</keyword>
<evidence type="ECO:0000256" key="16">
    <source>
        <dbReference type="PROSITE-ProRule" id="PRU00169"/>
    </source>
</evidence>
<dbReference type="SMART" id="SM00091">
    <property type="entry name" value="PAS"/>
    <property type="match status" value="3"/>
</dbReference>
<dbReference type="InterPro" id="IPR005467">
    <property type="entry name" value="His_kinase_dom"/>
</dbReference>
<keyword evidence="5" id="KW-0997">Cell inner membrane</keyword>
<evidence type="ECO:0000256" key="1">
    <source>
        <dbReference type="ARBA" id="ARBA00000085"/>
    </source>
</evidence>
<feature type="domain" description="PAC" evidence="20">
    <location>
        <begin position="336"/>
        <end position="388"/>
    </location>
</feature>
<evidence type="ECO:0000256" key="7">
    <source>
        <dbReference type="ARBA" id="ARBA00022679"/>
    </source>
</evidence>
<dbReference type="InterPro" id="IPR036890">
    <property type="entry name" value="HATPase_C_sf"/>
</dbReference>
<dbReference type="GO" id="GO:0000155">
    <property type="term" value="F:phosphorelay sensor kinase activity"/>
    <property type="evidence" value="ECO:0007669"/>
    <property type="project" value="InterPro"/>
</dbReference>
<dbReference type="Gene3D" id="3.30.565.10">
    <property type="entry name" value="Histidine kinase-like ATPase, C-terminal domain"/>
    <property type="match status" value="1"/>
</dbReference>
<dbReference type="Gene3D" id="3.40.50.2300">
    <property type="match status" value="1"/>
</dbReference>
<dbReference type="Pfam" id="PF08447">
    <property type="entry name" value="PAS_3"/>
    <property type="match status" value="3"/>
</dbReference>